<proteinExistence type="predicted"/>
<organism evidence="1 2">
    <name type="scientific">Thermococcus peptonophilus</name>
    <dbReference type="NCBI Taxonomy" id="53952"/>
    <lineage>
        <taxon>Archaea</taxon>
        <taxon>Methanobacteriati</taxon>
        <taxon>Methanobacteriota</taxon>
        <taxon>Thermococci</taxon>
        <taxon>Thermococcales</taxon>
        <taxon>Thermococcaceae</taxon>
        <taxon>Thermococcus</taxon>
    </lineage>
</organism>
<reference evidence="2" key="1">
    <citation type="submission" date="2016-03" db="EMBL/GenBank/DDBJ databases">
        <authorList>
            <person name="Oger P.M."/>
        </authorList>
    </citation>
    <scope>NUCLEOTIDE SEQUENCE [LARGE SCALE GENOMIC DNA]</scope>
    <source>
        <strain evidence="2">OG-1</strain>
    </source>
</reference>
<dbReference type="AlphaFoldDB" id="A0A142CU91"/>
<dbReference type="InterPro" id="IPR036388">
    <property type="entry name" value="WH-like_DNA-bd_sf"/>
</dbReference>
<dbReference type="KEGG" id="tpep:A0127_03730"/>
<dbReference type="STRING" id="53952.A0127_03730"/>
<gene>
    <name evidence="1" type="ORF">A0127_03730</name>
</gene>
<dbReference type="Gene3D" id="1.10.10.10">
    <property type="entry name" value="Winged helix-like DNA-binding domain superfamily/Winged helix DNA-binding domain"/>
    <property type="match status" value="1"/>
</dbReference>
<dbReference type="SUPFAM" id="SSF54826">
    <property type="entry name" value="Enolase N-terminal domain-like"/>
    <property type="match status" value="1"/>
</dbReference>
<sequence length="500" mass="57615">MEELIELIYMEKRPVVTPERRVKDFLNSIQRAKNGEEISVRGFIILRRPPNAPRDGIYYLLSPAAPSEMKSYRGLRAYLVIEITESTVINAKIQPGEYVEAEGVIDAYPFGTLRLLHTTRISPADYSEYWKDYRTLALSKSELEGLISDTIYAGYELERAITYSLLTAPFVVGTNWLDGFTLSGFNGLEGSKNVMLSLWEALRYIHSLLPWEMQLRRDKWAEIEDDGLLGVDFRFTRPSRAGPLYYVPHNKTLLESKVPVPKWALKTFEKKEATFLTPRAWIRPEDEAALLAETPFVLTEPVSYERNRELEELVPNLIVTVMLAREKLGTLNPWELKDYGKKFESFLTKNRREYGELFDALTLSGKVFNANLRYRLGARLLGSMARLEGRLSKPLITDLIGIYQELTDLWVNELPEKEKLRLIREYERYVGSDRLAGRALGIFANLEATREDGTVSREEYINALVEYGIAKGKAEEIIDNLLREGYLYEPFPGKLRLIRW</sequence>
<dbReference type="OrthoDB" id="86250at2157"/>
<dbReference type="GeneID" id="27139626"/>
<accession>A0A142CU91</accession>
<protein>
    <submittedName>
        <fullName evidence="1">Uncharacterized protein</fullName>
    </submittedName>
</protein>
<name>A0A142CU91_9EURY</name>
<keyword evidence="2" id="KW-1185">Reference proteome</keyword>
<evidence type="ECO:0000313" key="2">
    <source>
        <dbReference type="Proteomes" id="UP000073604"/>
    </source>
</evidence>
<evidence type="ECO:0000313" key="1">
    <source>
        <dbReference type="EMBL" id="AMQ18343.1"/>
    </source>
</evidence>
<dbReference type="EMBL" id="CP014750">
    <property type="protein sequence ID" value="AMQ18343.1"/>
    <property type="molecule type" value="Genomic_DNA"/>
</dbReference>
<dbReference type="RefSeq" id="WP_062388135.1">
    <property type="nucleotide sequence ID" value="NZ_CP014750.1"/>
</dbReference>
<dbReference type="InterPro" id="IPR029017">
    <property type="entry name" value="Enolase-like_N"/>
</dbReference>
<dbReference type="Proteomes" id="UP000073604">
    <property type="component" value="Chromosome"/>
</dbReference>